<keyword evidence="1" id="KW-0472">Membrane</keyword>
<feature type="transmembrane region" description="Helical" evidence="1">
    <location>
        <begin position="229"/>
        <end position="250"/>
    </location>
</feature>
<dbReference type="Proteomes" id="UP000230002">
    <property type="component" value="Unassembled WGS sequence"/>
</dbReference>
<protein>
    <submittedName>
        <fullName evidence="2">Uncharacterized protein</fullName>
    </submittedName>
</protein>
<proteinExistence type="predicted"/>
<dbReference type="EMBL" id="AYKW01000029">
    <property type="protein sequence ID" value="PIL28053.1"/>
    <property type="molecule type" value="Genomic_DNA"/>
</dbReference>
<organism evidence="2 3">
    <name type="scientific">Ganoderma sinense ZZ0214-1</name>
    <dbReference type="NCBI Taxonomy" id="1077348"/>
    <lineage>
        <taxon>Eukaryota</taxon>
        <taxon>Fungi</taxon>
        <taxon>Dikarya</taxon>
        <taxon>Basidiomycota</taxon>
        <taxon>Agaricomycotina</taxon>
        <taxon>Agaricomycetes</taxon>
        <taxon>Polyporales</taxon>
        <taxon>Polyporaceae</taxon>
        <taxon>Ganoderma</taxon>
    </lineage>
</organism>
<accession>A0A2G8S2P1</accession>
<feature type="transmembrane region" description="Helical" evidence="1">
    <location>
        <begin position="165"/>
        <end position="183"/>
    </location>
</feature>
<keyword evidence="3" id="KW-1185">Reference proteome</keyword>
<comment type="caution">
    <text evidence="2">The sequence shown here is derived from an EMBL/GenBank/DDBJ whole genome shotgun (WGS) entry which is preliminary data.</text>
</comment>
<gene>
    <name evidence="2" type="ORF">GSI_09805</name>
</gene>
<evidence type="ECO:0000313" key="3">
    <source>
        <dbReference type="Proteomes" id="UP000230002"/>
    </source>
</evidence>
<reference evidence="2 3" key="1">
    <citation type="journal article" date="2015" name="Sci. Rep.">
        <title>Chromosome-level genome map provides insights into diverse defense mechanisms in the medicinal fungus Ganoderma sinense.</title>
        <authorList>
            <person name="Zhu Y."/>
            <person name="Xu J."/>
            <person name="Sun C."/>
            <person name="Zhou S."/>
            <person name="Xu H."/>
            <person name="Nelson D.R."/>
            <person name="Qian J."/>
            <person name="Song J."/>
            <person name="Luo H."/>
            <person name="Xiang L."/>
            <person name="Li Y."/>
            <person name="Xu Z."/>
            <person name="Ji A."/>
            <person name="Wang L."/>
            <person name="Lu S."/>
            <person name="Hayward A."/>
            <person name="Sun W."/>
            <person name="Li X."/>
            <person name="Schwartz D.C."/>
            <person name="Wang Y."/>
            <person name="Chen S."/>
        </authorList>
    </citation>
    <scope>NUCLEOTIDE SEQUENCE [LARGE SCALE GENOMIC DNA]</scope>
    <source>
        <strain evidence="2 3">ZZ0214-1</strain>
    </source>
</reference>
<feature type="transmembrane region" description="Helical" evidence="1">
    <location>
        <begin position="195"/>
        <end position="217"/>
    </location>
</feature>
<evidence type="ECO:0000256" key="1">
    <source>
        <dbReference type="SAM" id="Phobius"/>
    </source>
</evidence>
<keyword evidence="1" id="KW-1133">Transmembrane helix</keyword>
<evidence type="ECO:0000313" key="2">
    <source>
        <dbReference type="EMBL" id="PIL28053.1"/>
    </source>
</evidence>
<keyword evidence="1" id="KW-0812">Transmembrane</keyword>
<name>A0A2G8S2P1_9APHY</name>
<sequence>MSVIPKPPSLDIAGPYNITMQFYTLLYIEGAMSSISGILDRMQIRMVATVLSTLSIACAVKILIHRDTRGNRKKLLCVTTAMYVATLVYWVAFVVSEFQTLRAAQWHLSNELWWLQSLGTSLVPPSECFPGSPLEDSLQYCTSVEVPLSVSYRADRWDITQGDCIGTATLTFNVVIGDAIVWWRVWVLWNRNRPILAACGIILLATLACADSTVFNFTEIGTFFGGNEFGLVAIILSLFSNTLATLLVGYKAW</sequence>
<dbReference type="AlphaFoldDB" id="A0A2G8S2P1"/>
<feature type="transmembrane region" description="Helical" evidence="1">
    <location>
        <begin position="75"/>
        <end position="95"/>
    </location>
</feature>